<sequence>MLDARPRFQATPDAHRALLAAFMQAAGRADRDAMKALLSPDVSLVSDGGGKTPSFHRILRGAGRIAGVFWSVEHANQGQVEYRMARINGEAGLLRYVNGKIESAQSFLIESGKIVAVFVVRNPDKLAGAPREL</sequence>
<evidence type="ECO:0008006" key="3">
    <source>
        <dbReference type="Google" id="ProtNLM"/>
    </source>
</evidence>
<proteinExistence type="predicted"/>
<dbReference type="Gene3D" id="3.10.450.50">
    <property type="match status" value="1"/>
</dbReference>
<dbReference type="EMBL" id="LSTO01000001">
    <property type="protein sequence ID" value="OWW20085.1"/>
    <property type="molecule type" value="Genomic_DNA"/>
</dbReference>
<organism evidence="1 2">
    <name type="scientific">Noviherbaspirillum denitrificans</name>
    <dbReference type="NCBI Taxonomy" id="1968433"/>
    <lineage>
        <taxon>Bacteria</taxon>
        <taxon>Pseudomonadati</taxon>
        <taxon>Pseudomonadota</taxon>
        <taxon>Betaproteobacteria</taxon>
        <taxon>Burkholderiales</taxon>
        <taxon>Oxalobacteraceae</taxon>
        <taxon>Noviherbaspirillum</taxon>
    </lineage>
</organism>
<evidence type="ECO:0000313" key="1">
    <source>
        <dbReference type="EMBL" id="OWW20085.1"/>
    </source>
</evidence>
<dbReference type="InterPro" id="IPR032710">
    <property type="entry name" value="NTF2-like_dom_sf"/>
</dbReference>
<keyword evidence="2" id="KW-1185">Reference proteome</keyword>
<dbReference type="InterPro" id="IPR052704">
    <property type="entry name" value="ECF_Sigma-70_Domain"/>
</dbReference>
<dbReference type="GO" id="GO:0016987">
    <property type="term" value="F:sigma factor activity"/>
    <property type="evidence" value="ECO:0007669"/>
    <property type="project" value="TreeGrafter"/>
</dbReference>
<dbReference type="PANTHER" id="PTHR30173:SF36">
    <property type="entry name" value="ECF RNA POLYMERASE SIGMA FACTOR SIGJ"/>
    <property type="match status" value="1"/>
</dbReference>
<dbReference type="PANTHER" id="PTHR30173">
    <property type="entry name" value="SIGMA 19 FACTOR"/>
    <property type="match status" value="1"/>
</dbReference>
<protein>
    <recommendedName>
        <fullName evidence="3">SnoaL-like domain-containing protein</fullName>
    </recommendedName>
</protein>
<accession>A0A254TC06</accession>
<evidence type="ECO:0000313" key="2">
    <source>
        <dbReference type="Proteomes" id="UP000197535"/>
    </source>
</evidence>
<name>A0A254TC06_9BURK</name>
<gene>
    <name evidence="1" type="ORF">AYR66_11865</name>
</gene>
<reference evidence="1 2" key="1">
    <citation type="submission" date="2016-02" db="EMBL/GenBank/DDBJ databases">
        <authorList>
            <person name="Wen L."/>
            <person name="He K."/>
            <person name="Yang H."/>
        </authorList>
    </citation>
    <scope>NUCLEOTIDE SEQUENCE [LARGE SCALE GENOMIC DNA]</scope>
    <source>
        <strain evidence="1 2">TSA40</strain>
    </source>
</reference>
<dbReference type="Proteomes" id="UP000197535">
    <property type="component" value="Unassembled WGS sequence"/>
</dbReference>
<comment type="caution">
    <text evidence="1">The sequence shown here is derived from an EMBL/GenBank/DDBJ whole genome shotgun (WGS) entry which is preliminary data.</text>
</comment>
<dbReference type="SUPFAM" id="SSF54427">
    <property type="entry name" value="NTF2-like"/>
    <property type="match status" value="1"/>
</dbReference>
<dbReference type="AlphaFoldDB" id="A0A254TC06"/>